<feature type="domain" description="G-protein coupled receptors family 3 profile" evidence="12">
    <location>
        <begin position="627"/>
        <end position="813"/>
    </location>
</feature>
<dbReference type="Pfam" id="PF00003">
    <property type="entry name" value="7tm_3"/>
    <property type="match status" value="1"/>
</dbReference>
<gene>
    <name evidence="13" type="ORF">SEMRO_1579_G283740.1</name>
</gene>
<keyword evidence="6 13" id="KW-0675">Receptor</keyword>
<evidence type="ECO:0000313" key="14">
    <source>
        <dbReference type="Proteomes" id="UP001153069"/>
    </source>
</evidence>
<protein>
    <submittedName>
        <fullName evidence="13">Acid type B receptor subunit 2</fullName>
    </submittedName>
</protein>
<dbReference type="PROSITE" id="PS50259">
    <property type="entry name" value="G_PROTEIN_RECEP_F3_4"/>
    <property type="match status" value="1"/>
</dbReference>
<comment type="caution">
    <text evidence="13">The sequence shown here is derived from an EMBL/GenBank/DDBJ whole genome shotgun (WGS) entry which is preliminary data.</text>
</comment>
<feature type="transmembrane region" description="Helical" evidence="10">
    <location>
        <begin position="672"/>
        <end position="693"/>
    </location>
</feature>
<dbReference type="Pfam" id="PF01094">
    <property type="entry name" value="ANF_receptor"/>
    <property type="match status" value="1"/>
</dbReference>
<reference evidence="13" key="1">
    <citation type="submission" date="2020-06" db="EMBL/GenBank/DDBJ databases">
        <authorList>
            <consortium name="Plant Systems Biology data submission"/>
        </authorList>
    </citation>
    <scope>NUCLEOTIDE SEQUENCE</scope>
    <source>
        <strain evidence="13">D6</strain>
    </source>
</reference>
<evidence type="ECO:0000256" key="7">
    <source>
        <dbReference type="ARBA" id="ARBA00023180"/>
    </source>
</evidence>
<evidence type="ECO:0000256" key="3">
    <source>
        <dbReference type="ARBA" id="ARBA00022989"/>
    </source>
</evidence>
<dbReference type="OrthoDB" id="43432at2759"/>
<feature type="transmembrane region" description="Helical" evidence="10">
    <location>
        <begin position="591"/>
        <end position="613"/>
    </location>
</feature>
<feature type="transmembrane region" description="Helical" evidence="10">
    <location>
        <begin position="633"/>
        <end position="651"/>
    </location>
</feature>
<comment type="subcellular location">
    <subcellularLocation>
        <location evidence="1">Membrane</location>
        <topology evidence="1">Multi-pass membrane protein</topology>
    </subcellularLocation>
</comment>
<feature type="transmembrane region" description="Helical" evidence="10">
    <location>
        <begin position="764"/>
        <end position="782"/>
    </location>
</feature>
<feature type="signal peptide" evidence="11">
    <location>
        <begin position="1"/>
        <end position="22"/>
    </location>
</feature>
<evidence type="ECO:0000313" key="13">
    <source>
        <dbReference type="EMBL" id="CAB9524750.1"/>
    </source>
</evidence>
<dbReference type="SUPFAM" id="SSF53822">
    <property type="entry name" value="Periplasmic binding protein-like I"/>
    <property type="match status" value="1"/>
</dbReference>
<accession>A0A9N8EU50</accession>
<keyword evidence="4" id="KW-0297">G-protein coupled receptor</keyword>
<keyword evidence="2 10" id="KW-0812">Transmembrane</keyword>
<dbReference type="InterPro" id="IPR028082">
    <property type="entry name" value="Peripla_BP_I"/>
</dbReference>
<feature type="region of interest" description="Disordered" evidence="9">
    <location>
        <begin position="896"/>
        <end position="928"/>
    </location>
</feature>
<keyword evidence="5 10" id="KW-0472">Membrane</keyword>
<evidence type="ECO:0000256" key="9">
    <source>
        <dbReference type="SAM" id="MobiDB-lite"/>
    </source>
</evidence>
<evidence type="ECO:0000256" key="6">
    <source>
        <dbReference type="ARBA" id="ARBA00023170"/>
    </source>
</evidence>
<feature type="compositionally biased region" description="Acidic residues" evidence="9">
    <location>
        <begin position="906"/>
        <end position="915"/>
    </location>
</feature>
<name>A0A9N8EU50_9STRA</name>
<evidence type="ECO:0000256" key="1">
    <source>
        <dbReference type="ARBA" id="ARBA00004141"/>
    </source>
</evidence>
<keyword evidence="14" id="KW-1185">Reference proteome</keyword>
<dbReference type="AlphaFoldDB" id="A0A9N8EU50"/>
<evidence type="ECO:0000256" key="2">
    <source>
        <dbReference type="ARBA" id="ARBA00022692"/>
    </source>
</evidence>
<organism evidence="13 14">
    <name type="scientific">Seminavis robusta</name>
    <dbReference type="NCBI Taxonomy" id="568900"/>
    <lineage>
        <taxon>Eukaryota</taxon>
        <taxon>Sar</taxon>
        <taxon>Stramenopiles</taxon>
        <taxon>Ochrophyta</taxon>
        <taxon>Bacillariophyta</taxon>
        <taxon>Bacillariophyceae</taxon>
        <taxon>Bacillariophycidae</taxon>
        <taxon>Naviculales</taxon>
        <taxon>Naviculaceae</taxon>
        <taxon>Seminavis</taxon>
    </lineage>
</organism>
<dbReference type="EMBL" id="CAICTM010001577">
    <property type="protein sequence ID" value="CAB9524750.1"/>
    <property type="molecule type" value="Genomic_DNA"/>
</dbReference>
<dbReference type="PANTHER" id="PTHR10519">
    <property type="entry name" value="GABA-B RECEPTOR"/>
    <property type="match status" value="1"/>
</dbReference>
<feature type="compositionally biased region" description="Basic and acidic residues" evidence="9">
    <location>
        <begin position="947"/>
        <end position="980"/>
    </location>
</feature>
<dbReference type="Proteomes" id="UP001153069">
    <property type="component" value="Unassembled WGS sequence"/>
</dbReference>
<feature type="chain" id="PRO_5040384788" evidence="11">
    <location>
        <begin position="23"/>
        <end position="987"/>
    </location>
</feature>
<dbReference type="PRINTS" id="PR00248">
    <property type="entry name" value="GPCRMGR"/>
</dbReference>
<dbReference type="Gene3D" id="3.40.50.2300">
    <property type="match status" value="2"/>
</dbReference>
<dbReference type="InterPro" id="IPR000337">
    <property type="entry name" value="GPCR_3"/>
</dbReference>
<keyword evidence="3 10" id="KW-1133">Transmembrane helix</keyword>
<proteinExistence type="predicted"/>
<evidence type="ECO:0000256" key="5">
    <source>
        <dbReference type="ARBA" id="ARBA00023136"/>
    </source>
</evidence>
<dbReference type="InterPro" id="IPR017978">
    <property type="entry name" value="GPCR_3_C"/>
</dbReference>
<evidence type="ECO:0000256" key="10">
    <source>
        <dbReference type="SAM" id="Phobius"/>
    </source>
</evidence>
<sequence length="987" mass="108327">MKLLPPVWTALTGMALLRVVASAEYAGDNDNNNMERSYLSSLVALDRVTGNVTQRGNLDVVHYHDDKDGVLQEEEEVPICRMDYMVGLSAVIQKRRVPINSVDQVEGAAAVALACEHLNTGDGSVVAEVEGLNKRCNIKFQFQALDSFLSPKLAADQVIDLTSRSNSRQPCIFLGNIQSKVTLSTAMITGMRGYPQIGYSTATELEDRTMFPLAARILPSLGINAEILVRYLREQLNVKHLAVLHTDTRESQSYSVALQQAAATLAPDLDLVSLDIPDQLTSPEILQRAVTKLKETNFTYFFGAIRGGHWAALWNETLAQGIAGTGRHTWIYPAGDEYFKSLVVPRDSPQAKVIPGTLLVRLTGYSKQPVFDRLVDATRQMANSKSDRDYILSKLPVYPDVIAQNRSNIFAPIIYNPQFLQRAPTSTSMLTWAYDSAIAAGLAACNATTKDDNTLQGMDHFQAVTRTKFQGATGNVSFDPTTGTRQNSRYRIINIQLDHNRSNDTHVAFQDVTTSIIVDNEFIDLERPIFGDGTSNIPLDLPPVSIEHNYLSVGLQAVGWTMSAIVVVLAVSASGWVLIHGKERVILAAQPIFLHVVFSGVAILGLSIVPLSIDEGTARTIEGCNGACQSFPWFLSVGFSLIFSALSAKTHRVNRIMQNAGFRRVIVSSWDVAKPMFVVLAANVLVLSLWTALSPLQCETEVLAMDPFGRPIETTGFCTSDDSLAYWITLGVINLGPLVFSCYEAYQARDISTEYSETDYIFKALIVMCLVGSIGIPILIIAHDNPSAYFFVLSSITFVVCMSLLILILGPKVVAFYDLQMCSGGKTLPLRFSRSRRGSCAFGSSSAAKQSSVQSFSDGSAANVSGMLILKHPKTAESLAHKNMLLRVQNEELKKELKKSSAETPELLEESEEPLEVNQEVPLPEGAPVVEEDGLLEAYKRLQEANKGLQKENRGLQEENKGLLEENEELKKFIPTHHTEDDDTASA</sequence>
<dbReference type="PANTHER" id="PTHR10519:SF20">
    <property type="entry name" value="G-PROTEIN COUPLED RECEPTOR 156-RELATED"/>
    <property type="match status" value="1"/>
</dbReference>
<evidence type="ECO:0000256" key="8">
    <source>
        <dbReference type="ARBA" id="ARBA00023224"/>
    </source>
</evidence>
<feature type="transmembrane region" description="Helical" evidence="10">
    <location>
        <begin position="724"/>
        <end position="743"/>
    </location>
</feature>
<dbReference type="GO" id="GO:0038039">
    <property type="term" value="C:G protein-coupled receptor heterodimeric complex"/>
    <property type="evidence" value="ECO:0007669"/>
    <property type="project" value="TreeGrafter"/>
</dbReference>
<dbReference type="CDD" id="cd15047">
    <property type="entry name" value="7tmC_GABA-B-like"/>
    <property type="match status" value="1"/>
</dbReference>
<dbReference type="GO" id="GO:0004965">
    <property type="term" value="F:G protein-coupled GABA receptor activity"/>
    <property type="evidence" value="ECO:0007669"/>
    <property type="project" value="InterPro"/>
</dbReference>
<keyword evidence="8" id="KW-0807">Transducer</keyword>
<feature type="transmembrane region" description="Helical" evidence="10">
    <location>
        <begin position="788"/>
        <end position="809"/>
    </location>
</feature>
<keyword evidence="7" id="KW-0325">Glycoprotein</keyword>
<evidence type="ECO:0000256" key="4">
    <source>
        <dbReference type="ARBA" id="ARBA00023040"/>
    </source>
</evidence>
<evidence type="ECO:0000259" key="12">
    <source>
        <dbReference type="PROSITE" id="PS50259"/>
    </source>
</evidence>
<evidence type="ECO:0000256" key="11">
    <source>
        <dbReference type="SAM" id="SignalP"/>
    </source>
</evidence>
<dbReference type="InterPro" id="IPR001828">
    <property type="entry name" value="ANF_lig-bd_rcpt"/>
</dbReference>
<feature type="transmembrane region" description="Helical" evidence="10">
    <location>
        <begin position="557"/>
        <end position="579"/>
    </location>
</feature>
<dbReference type="InterPro" id="IPR002455">
    <property type="entry name" value="GPCR3_GABA-B"/>
</dbReference>
<keyword evidence="11" id="KW-0732">Signal</keyword>
<feature type="region of interest" description="Disordered" evidence="9">
    <location>
        <begin position="947"/>
        <end position="987"/>
    </location>
</feature>